<accession>A0A9N9N466</accession>
<name>A0A9N9N466_9GLOM</name>
<feature type="non-terminal residue" evidence="1">
    <location>
        <position position="99"/>
    </location>
</feature>
<protein>
    <submittedName>
        <fullName evidence="1">3569_t:CDS:1</fullName>
    </submittedName>
</protein>
<keyword evidence="2" id="KW-1185">Reference proteome</keyword>
<dbReference type="OrthoDB" id="2419771at2759"/>
<dbReference type="Proteomes" id="UP000789831">
    <property type="component" value="Unassembled WGS sequence"/>
</dbReference>
<organism evidence="1 2">
    <name type="scientific">Ambispora gerdemannii</name>
    <dbReference type="NCBI Taxonomy" id="144530"/>
    <lineage>
        <taxon>Eukaryota</taxon>
        <taxon>Fungi</taxon>
        <taxon>Fungi incertae sedis</taxon>
        <taxon>Mucoromycota</taxon>
        <taxon>Glomeromycotina</taxon>
        <taxon>Glomeromycetes</taxon>
        <taxon>Archaeosporales</taxon>
        <taxon>Ambisporaceae</taxon>
        <taxon>Ambispora</taxon>
    </lineage>
</organism>
<dbReference type="AlphaFoldDB" id="A0A9N9N466"/>
<comment type="caution">
    <text evidence="1">The sequence shown here is derived from an EMBL/GenBank/DDBJ whole genome shotgun (WGS) entry which is preliminary data.</text>
</comment>
<feature type="non-terminal residue" evidence="1">
    <location>
        <position position="1"/>
    </location>
</feature>
<reference evidence="1" key="1">
    <citation type="submission" date="2021-06" db="EMBL/GenBank/DDBJ databases">
        <authorList>
            <person name="Kallberg Y."/>
            <person name="Tangrot J."/>
            <person name="Rosling A."/>
        </authorList>
    </citation>
    <scope>NUCLEOTIDE SEQUENCE</scope>
    <source>
        <strain evidence="1">MT106</strain>
    </source>
</reference>
<proteinExistence type="predicted"/>
<gene>
    <name evidence="1" type="ORF">AGERDE_LOCUS13450</name>
</gene>
<evidence type="ECO:0000313" key="2">
    <source>
        <dbReference type="Proteomes" id="UP000789831"/>
    </source>
</evidence>
<evidence type="ECO:0000313" key="1">
    <source>
        <dbReference type="EMBL" id="CAG8699751.1"/>
    </source>
</evidence>
<sequence length="99" mass="11815">TNARSTKTLLLAEIAELIFPNYDLGEESLYAEHGLKDKKRTYRFYLNLYDYQQKPALLIGNHKLDATTGQHLARNQHIFRHFNYQTQQTTYFYRTNEQL</sequence>
<dbReference type="EMBL" id="CAJVPL010017740">
    <property type="protein sequence ID" value="CAG8699751.1"/>
    <property type="molecule type" value="Genomic_DNA"/>
</dbReference>